<organism evidence="3 4">
    <name type="scientific">Sediminibacterium roseum</name>
    <dbReference type="NCBI Taxonomy" id="1978412"/>
    <lineage>
        <taxon>Bacteria</taxon>
        <taxon>Pseudomonadati</taxon>
        <taxon>Bacteroidota</taxon>
        <taxon>Chitinophagia</taxon>
        <taxon>Chitinophagales</taxon>
        <taxon>Chitinophagaceae</taxon>
        <taxon>Sediminibacterium</taxon>
    </lineage>
</organism>
<feature type="region of interest" description="Disordered" evidence="1">
    <location>
        <begin position="249"/>
        <end position="278"/>
    </location>
</feature>
<evidence type="ECO:0000313" key="4">
    <source>
        <dbReference type="Proteomes" id="UP000753802"/>
    </source>
</evidence>
<feature type="chain" id="PRO_5046756857" evidence="2">
    <location>
        <begin position="21"/>
        <end position="278"/>
    </location>
</feature>
<keyword evidence="2" id="KW-0732">Signal</keyword>
<evidence type="ECO:0000313" key="3">
    <source>
        <dbReference type="EMBL" id="NCI50127.1"/>
    </source>
</evidence>
<proteinExistence type="predicted"/>
<dbReference type="InterPro" id="IPR005901">
    <property type="entry name" value="GLPGLI"/>
</dbReference>
<dbReference type="EMBL" id="JAACJS010000012">
    <property type="protein sequence ID" value="NCI50127.1"/>
    <property type="molecule type" value="Genomic_DNA"/>
</dbReference>
<evidence type="ECO:0000256" key="2">
    <source>
        <dbReference type="SAM" id="SignalP"/>
    </source>
</evidence>
<sequence>MCKKILCVLILLSAIQPVFCQDNIKIMLEFKMVHVVDTTQPANPRITPCMLLAGSRRSLYDDYYRTLRYLGYTGIAVDRIYNDAYEIQDAKAGITCDQVYTDFEKQKQVTGSYFSNALYGKEEPLPKLDWSILPQKKQILEQECQMATTTFKGRRYTAWFAPAIPINAGPWKLQGLPGIILAANDDRNEISFTCTKISMPEKKAPPIVPAKKMVLVSVEKFNKTKKAFDRDPKAAMGMSADQSAAPKFMSISPAGMASERTKTKPRAMNNTIEKEQLN</sequence>
<protein>
    <submittedName>
        <fullName evidence="3">GLPGLI family protein</fullName>
    </submittedName>
</protein>
<feature type="signal peptide" evidence="2">
    <location>
        <begin position="1"/>
        <end position="20"/>
    </location>
</feature>
<dbReference type="NCBIfam" id="TIGR01200">
    <property type="entry name" value="GLPGLI"/>
    <property type="match status" value="1"/>
</dbReference>
<gene>
    <name evidence="3" type="ORF">GWC95_09350</name>
</gene>
<comment type="caution">
    <text evidence="3">The sequence shown here is derived from an EMBL/GenBank/DDBJ whole genome shotgun (WGS) entry which is preliminary data.</text>
</comment>
<name>A0ABW9ZWN8_9BACT</name>
<dbReference type="Pfam" id="PF09697">
    <property type="entry name" value="Porph_ging"/>
    <property type="match status" value="1"/>
</dbReference>
<dbReference type="Proteomes" id="UP000753802">
    <property type="component" value="Unassembled WGS sequence"/>
</dbReference>
<dbReference type="RefSeq" id="WP_161818435.1">
    <property type="nucleotide sequence ID" value="NZ_JAACJS010000012.1"/>
</dbReference>
<keyword evidence="4" id="KW-1185">Reference proteome</keyword>
<evidence type="ECO:0000256" key="1">
    <source>
        <dbReference type="SAM" id="MobiDB-lite"/>
    </source>
</evidence>
<reference evidence="3 4" key="1">
    <citation type="submission" date="2020-01" db="EMBL/GenBank/DDBJ databases">
        <title>Genome analysis.</title>
        <authorList>
            <person name="Wu S."/>
            <person name="Wang G."/>
        </authorList>
    </citation>
    <scope>NUCLEOTIDE SEQUENCE [LARGE SCALE GENOMIC DNA]</scope>
    <source>
        <strain evidence="3 4">SYL130</strain>
    </source>
</reference>
<accession>A0ABW9ZWN8</accession>